<dbReference type="Proteomes" id="UP000434276">
    <property type="component" value="Unassembled WGS sequence"/>
</dbReference>
<dbReference type="AlphaFoldDB" id="A0A5S9XK71"/>
<dbReference type="PANTHER" id="PTHR31900">
    <property type="entry name" value="F-BOX/RNI SUPERFAMILY PROTEIN-RELATED"/>
    <property type="match status" value="1"/>
</dbReference>
<dbReference type="InterPro" id="IPR006566">
    <property type="entry name" value="FBD"/>
</dbReference>
<dbReference type="InterPro" id="IPR036047">
    <property type="entry name" value="F-box-like_dom_sf"/>
</dbReference>
<proteinExistence type="predicted"/>
<dbReference type="SUPFAM" id="SSF52047">
    <property type="entry name" value="RNI-like"/>
    <property type="match status" value="1"/>
</dbReference>
<evidence type="ECO:0000259" key="1">
    <source>
        <dbReference type="PROSITE" id="PS50181"/>
    </source>
</evidence>
<dbReference type="Pfam" id="PF08387">
    <property type="entry name" value="FBD"/>
    <property type="match status" value="1"/>
</dbReference>
<dbReference type="OrthoDB" id="1001574at2759"/>
<dbReference type="EMBL" id="CACSHJ010000089">
    <property type="protein sequence ID" value="CAA0385965.1"/>
    <property type="molecule type" value="Genomic_DNA"/>
</dbReference>
<dbReference type="ExpressionAtlas" id="A0A5S9XK71">
    <property type="expression patterns" value="baseline and differential"/>
</dbReference>
<dbReference type="PANTHER" id="PTHR31900:SF34">
    <property type="entry name" value="EMB|CAB62440.1-RELATED"/>
    <property type="match status" value="1"/>
</dbReference>
<dbReference type="InterPro" id="IPR053781">
    <property type="entry name" value="F-box_AtFBL13-like"/>
</dbReference>
<dbReference type="Pfam" id="PF00646">
    <property type="entry name" value="F-box"/>
    <property type="match status" value="1"/>
</dbReference>
<dbReference type="InterPro" id="IPR055411">
    <property type="entry name" value="LRR_FXL15/At3g58940/PEG3-like"/>
</dbReference>
<dbReference type="Pfam" id="PF24758">
    <property type="entry name" value="LRR_At5g56370"/>
    <property type="match status" value="1"/>
</dbReference>
<dbReference type="InterPro" id="IPR001810">
    <property type="entry name" value="F-box_dom"/>
</dbReference>
<evidence type="ECO:0000313" key="3">
    <source>
        <dbReference type="Proteomes" id="UP000434276"/>
    </source>
</evidence>
<dbReference type="SUPFAM" id="SSF81383">
    <property type="entry name" value="F-box domain"/>
    <property type="match status" value="1"/>
</dbReference>
<gene>
    <name evidence="2" type="ORF">C24_LOCUS15515</name>
</gene>
<dbReference type="CDD" id="cd22160">
    <property type="entry name" value="F-box_AtFBL13-like"/>
    <property type="match status" value="1"/>
</dbReference>
<dbReference type="SMART" id="SM00579">
    <property type="entry name" value="FBD"/>
    <property type="match status" value="1"/>
</dbReference>
<evidence type="ECO:0000313" key="2">
    <source>
        <dbReference type="EMBL" id="CAA0385965.1"/>
    </source>
</evidence>
<dbReference type="Gene3D" id="1.20.1280.50">
    <property type="match status" value="1"/>
</dbReference>
<protein>
    <recommendedName>
        <fullName evidence="1">F-box domain-containing protein</fullName>
    </recommendedName>
</protein>
<feature type="domain" description="F-box" evidence="1">
    <location>
        <begin position="15"/>
        <end position="68"/>
    </location>
</feature>
<sequence>MEQGESLRIRVVMGKDRISELPDGLLLKILSSLPTNIVVATSVLSKQWRSLWKLVPNLEFDSDDYESEHYTFSEIVCKSFFSHKAPVLESFRLKFVNFNPVDIGLWVGIAFSRHLRELVLDFYPAELGRGVTFTFPSTLCTCNTLETLKLVLCILVDIPSPVLMKSLRTLHLEFVRYKDESSVRNLLSGCPGLEELRLYRGDDSDIKVFTIEVPSLQRLTIHDNNDGPEFWGYVINAPFLKYLLIEELRCPEFCLNAPELVEANIAEVTSITIEKFLGSFTSVSRLLLNLSPLKITYPTGSMFYQLVSLEMYTREAEWWNLLTLMLENSPKLQVLKLTDLETFVWRRFDWGREEEKEIATYILKNGRRLKKATFSTNPIESEERNKLKERRKVLNGLDGVVRASNSCQLVFKFDPSYLGSDSP</sequence>
<organism evidence="2 3">
    <name type="scientific">Arabidopsis thaliana</name>
    <name type="common">Mouse-ear cress</name>
    <dbReference type="NCBI Taxonomy" id="3702"/>
    <lineage>
        <taxon>Eukaryota</taxon>
        <taxon>Viridiplantae</taxon>
        <taxon>Streptophyta</taxon>
        <taxon>Embryophyta</taxon>
        <taxon>Tracheophyta</taxon>
        <taxon>Spermatophyta</taxon>
        <taxon>Magnoliopsida</taxon>
        <taxon>eudicotyledons</taxon>
        <taxon>Gunneridae</taxon>
        <taxon>Pentapetalae</taxon>
        <taxon>rosids</taxon>
        <taxon>malvids</taxon>
        <taxon>Brassicales</taxon>
        <taxon>Brassicaceae</taxon>
        <taxon>Camelineae</taxon>
        <taxon>Arabidopsis</taxon>
    </lineage>
</organism>
<dbReference type="InterPro" id="IPR032675">
    <property type="entry name" value="LRR_dom_sf"/>
</dbReference>
<name>A0A5S9XK71_ARATH</name>
<accession>A0A5S9XK71</accession>
<dbReference type="Gene3D" id="3.80.10.10">
    <property type="entry name" value="Ribonuclease Inhibitor"/>
    <property type="match status" value="1"/>
</dbReference>
<dbReference type="PROSITE" id="PS50181">
    <property type="entry name" value="FBOX"/>
    <property type="match status" value="1"/>
</dbReference>
<reference evidence="2 3" key="1">
    <citation type="submission" date="2019-12" db="EMBL/GenBank/DDBJ databases">
        <authorList>
            <person name="Jiao W.-B."/>
            <person name="Schneeberger K."/>
        </authorList>
    </citation>
    <scope>NUCLEOTIDE SEQUENCE [LARGE SCALE GENOMIC DNA]</scope>
    <source>
        <strain evidence="3">cv. C24</strain>
    </source>
</reference>
<dbReference type="InterPro" id="IPR050232">
    <property type="entry name" value="FBL13/AtMIF1-like"/>
</dbReference>